<dbReference type="SUPFAM" id="SSF56300">
    <property type="entry name" value="Metallo-dependent phosphatases"/>
    <property type="match status" value="1"/>
</dbReference>
<proteinExistence type="predicted"/>
<gene>
    <name evidence="2" type="ORF">Helico4rc_2480</name>
</gene>
<organism evidence="2">
    <name type="scientific">uncultured Helicobacter sp</name>
    <dbReference type="NCBI Taxonomy" id="175537"/>
    <lineage>
        <taxon>Bacteria</taxon>
        <taxon>Pseudomonadati</taxon>
        <taxon>Campylobacterota</taxon>
        <taxon>Epsilonproteobacteria</taxon>
        <taxon>Campylobacterales</taxon>
        <taxon>Helicobacteraceae</taxon>
        <taxon>Helicobacter</taxon>
        <taxon>environmental samples</taxon>
    </lineage>
</organism>
<evidence type="ECO:0000313" key="2">
    <source>
        <dbReference type="EMBL" id="QGT50128.1"/>
    </source>
</evidence>
<dbReference type="GO" id="GO:0016787">
    <property type="term" value="F:hydrolase activity"/>
    <property type="evidence" value="ECO:0007669"/>
    <property type="project" value="InterPro"/>
</dbReference>
<protein>
    <recommendedName>
        <fullName evidence="1">Calcineurin-like phosphoesterase domain-containing protein</fullName>
    </recommendedName>
</protein>
<feature type="domain" description="Calcineurin-like phosphoesterase" evidence="1">
    <location>
        <begin position="11"/>
        <end position="191"/>
    </location>
</feature>
<evidence type="ECO:0000259" key="1">
    <source>
        <dbReference type="Pfam" id="PF00149"/>
    </source>
</evidence>
<dbReference type="InterPro" id="IPR029052">
    <property type="entry name" value="Metallo-depent_PP-like"/>
</dbReference>
<dbReference type="Pfam" id="PF00149">
    <property type="entry name" value="Metallophos"/>
    <property type="match status" value="1"/>
</dbReference>
<dbReference type="Gene3D" id="3.60.21.10">
    <property type="match status" value="1"/>
</dbReference>
<dbReference type="AlphaFoldDB" id="A0A650ELW9"/>
<dbReference type="EMBL" id="MN577567">
    <property type="protein sequence ID" value="QGT50128.1"/>
    <property type="molecule type" value="Genomic_DNA"/>
</dbReference>
<accession>A0A650ELW9</accession>
<name>A0A650ELW9_9HELI</name>
<sequence length="227" mass="26677">MTFPIDSDTFLISDSHFGHKAALVKEPSRLRAAQAYGYEDFYTLHQSLWNEEVGKKDFVLHLGDLYYPGGFKYLKNLNGKKGLIVGNNDVERYSKLKELKDWRVQRGLRLEIEQKDMILEALKNKYGKSALKDDVYFNALVVDYDHERIMFSHFPVFNRKQNDRFAKTRDVLDDAFKFADCSLNIHGHLHSRQTQNSFCFNVCCEQLGFRPKKLKEILTLWRHKAFI</sequence>
<dbReference type="InterPro" id="IPR004843">
    <property type="entry name" value="Calcineurin-like_PHP"/>
</dbReference>
<reference evidence="2" key="1">
    <citation type="journal article" date="2020" name="J. ISSAAS">
        <title>Lactobacilli and other gastrointestinal microbiota of Peromyscus leucopus, reservoir host for agents of Lyme disease and other zoonoses in North America.</title>
        <authorList>
            <person name="Milovic A."/>
            <person name="Bassam K."/>
            <person name="Shao H."/>
            <person name="Chatzistamou I."/>
            <person name="Tufts D.M."/>
            <person name="Diuk-Wasser M."/>
            <person name="Barbour A.G."/>
        </authorList>
    </citation>
    <scope>NUCLEOTIDE SEQUENCE</scope>
    <source>
        <strain evidence="2">LL4</strain>
    </source>
</reference>